<dbReference type="PANTHER" id="PTHR22809">
    <property type="entry name" value="METHYLTRANSFERASE-RELATED"/>
    <property type="match status" value="1"/>
</dbReference>
<comment type="function">
    <text evidence="4">S-adenosyl-L-methionine-dependent methyltransferase.</text>
</comment>
<dbReference type="InterPro" id="IPR013217">
    <property type="entry name" value="Methyltransf_12"/>
</dbReference>
<dbReference type="Proteomes" id="UP000193642">
    <property type="component" value="Unassembled WGS sequence"/>
</dbReference>
<evidence type="ECO:0000256" key="5">
    <source>
        <dbReference type="SAM" id="MobiDB-lite"/>
    </source>
</evidence>
<dbReference type="CDD" id="cd02440">
    <property type="entry name" value="AdoMet_MTases"/>
    <property type="match status" value="1"/>
</dbReference>
<evidence type="ECO:0000259" key="6">
    <source>
        <dbReference type="Pfam" id="PF08242"/>
    </source>
</evidence>
<name>A0A1Y2AV03_9FUNG</name>
<evidence type="ECO:0000256" key="3">
    <source>
        <dbReference type="ARBA" id="ARBA00022679"/>
    </source>
</evidence>
<dbReference type="InterPro" id="IPR029063">
    <property type="entry name" value="SAM-dependent_MTases_sf"/>
</dbReference>
<dbReference type="OrthoDB" id="417697at2759"/>
<dbReference type="Gene3D" id="3.40.50.150">
    <property type="entry name" value="Vaccinia Virus protein VP39"/>
    <property type="match status" value="1"/>
</dbReference>
<accession>A0A1Y2AV03</accession>
<dbReference type="GO" id="GO:0052735">
    <property type="term" value="F:tRNA (cytidine-3-)-methyltransferase activity"/>
    <property type="evidence" value="ECO:0007669"/>
    <property type="project" value="EnsemblFungi"/>
</dbReference>
<reference evidence="7 8" key="1">
    <citation type="submission" date="2016-07" db="EMBL/GenBank/DDBJ databases">
        <title>Pervasive Adenine N6-methylation of Active Genes in Fungi.</title>
        <authorList>
            <consortium name="DOE Joint Genome Institute"/>
            <person name="Mondo S.J."/>
            <person name="Dannebaum R.O."/>
            <person name="Kuo R.C."/>
            <person name="Labutti K."/>
            <person name="Haridas S."/>
            <person name="Kuo A."/>
            <person name="Salamov A."/>
            <person name="Ahrendt S.R."/>
            <person name="Lipzen A."/>
            <person name="Sullivan W."/>
            <person name="Andreopoulos W.B."/>
            <person name="Clum A."/>
            <person name="Lindquist E."/>
            <person name="Daum C."/>
            <person name="Ramamoorthy G.K."/>
            <person name="Gryganskyi A."/>
            <person name="Culley D."/>
            <person name="Magnuson J.K."/>
            <person name="James T.Y."/>
            <person name="O'Malley M.A."/>
            <person name="Stajich J.E."/>
            <person name="Spatafora J.W."/>
            <person name="Visel A."/>
            <person name="Grigoriev I.V."/>
        </authorList>
    </citation>
    <scope>NUCLEOTIDE SEQUENCE [LARGE SCALE GENOMIC DNA]</scope>
    <source>
        <strain evidence="7 8">JEL800</strain>
    </source>
</reference>
<comment type="caution">
    <text evidence="7">The sequence shown here is derived from an EMBL/GenBank/DDBJ whole genome shotgun (WGS) entry which is preliminary data.</text>
</comment>
<dbReference type="PIRSF" id="PIRSF037755">
    <property type="entry name" value="Mettl2_prd"/>
    <property type="match status" value="1"/>
</dbReference>
<dbReference type="EC" id="2.1.1.-" evidence="4"/>
<keyword evidence="2 4" id="KW-0489">Methyltransferase</keyword>
<dbReference type="SUPFAM" id="SSF53335">
    <property type="entry name" value="S-adenosyl-L-methionine-dependent methyltransferases"/>
    <property type="match status" value="1"/>
</dbReference>
<evidence type="ECO:0000313" key="8">
    <source>
        <dbReference type="Proteomes" id="UP000193642"/>
    </source>
</evidence>
<organism evidence="7 8">
    <name type="scientific">Rhizoclosmatium globosum</name>
    <dbReference type="NCBI Taxonomy" id="329046"/>
    <lineage>
        <taxon>Eukaryota</taxon>
        <taxon>Fungi</taxon>
        <taxon>Fungi incertae sedis</taxon>
        <taxon>Chytridiomycota</taxon>
        <taxon>Chytridiomycota incertae sedis</taxon>
        <taxon>Chytridiomycetes</taxon>
        <taxon>Chytridiales</taxon>
        <taxon>Chytriomycetaceae</taxon>
        <taxon>Rhizoclosmatium</taxon>
    </lineage>
</organism>
<dbReference type="InterPro" id="IPR026113">
    <property type="entry name" value="METTL2/6/8-like"/>
</dbReference>
<feature type="domain" description="Methyltransferase type 12" evidence="6">
    <location>
        <begin position="121"/>
        <end position="221"/>
    </location>
</feature>
<dbReference type="EMBL" id="MCGO01000114">
    <property type="protein sequence ID" value="ORY26418.1"/>
    <property type="molecule type" value="Genomic_DNA"/>
</dbReference>
<dbReference type="Pfam" id="PF08242">
    <property type="entry name" value="Methyltransf_12"/>
    <property type="match status" value="1"/>
</dbReference>
<comment type="similarity">
    <text evidence="1 4">Belongs to the methyltransferase superfamily. METL family.</text>
</comment>
<sequence length="332" mass="37740">MEPPPPPPHQKPPPPKRAAGRNRASAKVFSQNAWDNAEWTDDAEANAREKVGFQAQNPVPVDQRNVYSECANEFWDKFYSNHTNNFFMDRHWLRQEFPELFKPIDGSSSTNPDGSRKTVFEIGCGAGNTAFPLLAEDPSMFVYAADFSSTAVDVVKKNPAYDESQCKAFVYDVTSKAGVPPEIPPGSVDICVCIFVLSALNPRDWEQAASNIYNILKPGGICLFRDYGRYDMAQLRFKKGRLLDDNFYIRGDGTQVYFFTQDEVAKFFGRFEVVQNVVDRRLLVNRSRQIKMYRVWMQGKFRKPLVESIELSSVSNQNVEGDDFEAKETYAS</sequence>
<gene>
    <name evidence="7" type="ORF">BCR33DRAFT_794544</name>
</gene>
<dbReference type="GO" id="GO:0106217">
    <property type="term" value="P:tRNA C3-cytosine methylation"/>
    <property type="evidence" value="ECO:0007669"/>
    <property type="project" value="EnsemblFungi"/>
</dbReference>
<evidence type="ECO:0000256" key="4">
    <source>
        <dbReference type="PIRNR" id="PIRNR037755"/>
    </source>
</evidence>
<evidence type="ECO:0000256" key="2">
    <source>
        <dbReference type="ARBA" id="ARBA00022603"/>
    </source>
</evidence>
<keyword evidence="8" id="KW-1185">Reference proteome</keyword>
<protein>
    <recommendedName>
        <fullName evidence="4">tRNA N(3)-methylcytidine methyltransferase</fullName>
        <ecNumber evidence="4">2.1.1.-</ecNumber>
    </recommendedName>
</protein>
<evidence type="ECO:0000313" key="7">
    <source>
        <dbReference type="EMBL" id="ORY26418.1"/>
    </source>
</evidence>
<feature type="compositionally biased region" description="Pro residues" evidence="5">
    <location>
        <begin position="1"/>
        <end position="16"/>
    </location>
</feature>
<keyword evidence="3 4" id="KW-0808">Transferase</keyword>
<dbReference type="AlphaFoldDB" id="A0A1Y2AV03"/>
<evidence type="ECO:0000256" key="1">
    <source>
        <dbReference type="ARBA" id="ARBA00009725"/>
    </source>
</evidence>
<feature type="region of interest" description="Disordered" evidence="5">
    <location>
        <begin position="1"/>
        <end position="35"/>
    </location>
</feature>
<proteinExistence type="inferred from homology"/>
<dbReference type="STRING" id="329046.A0A1Y2AV03"/>
<dbReference type="PANTHER" id="PTHR22809:SF11">
    <property type="entry name" value="TRNA N(3)-METHYLCYTIDINE METHYLTRANSFERASE METTL2"/>
    <property type="match status" value="1"/>
</dbReference>